<evidence type="ECO:0000259" key="6">
    <source>
        <dbReference type="Pfam" id="PF01266"/>
    </source>
</evidence>
<evidence type="ECO:0000256" key="1">
    <source>
        <dbReference type="ARBA" id="ARBA00004948"/>
    </source>
</evidence>
<dbReference type="Gene3D" id="3.30.9.10">
    <property type="entry name" value="D-Amino Acid Oxidase, subunit A, domain 2"/>
    <property type="match status" value="1"/>
</dbReference>
<sequence length="373" mass="40334">MKKVYDVIIVGAGVIGCSIAYQLTKRKKKVLILEKGKIGHKASSAAAGMLGVHTEFNDNEELLKAAIKSRDMFPALSQELREISGIDFEFTQNGMIKLAFTDSDQSALLRLADVSKDAVWLPEEEVSRLEPGLSKRNKGGLYADKDGNVSAQKLTLSLASSAVRLGAELKDFSPVIGLLRDDGSCNGVMTRHDTYYSSEVIVAGGAWSGEILSTAGVDISGYPVKGECFSVVLEAPKIKRTIFTEGCYLVPKQGNHLLVGATEHPYTFDESITVGGLNGLMNKAIELLPDLIYGRWEKAWAGVRPKTAGTAPKIGRVPGWKGLSVASGHYRNGILLAPLTGIMMAELMEGKEISPLFRLGDIDERMLKSESKN</sequence>
<evidence type="ECO:0000256" key="3">
    <source>
        <dbReference type="ARBA" id="ARBA00023002"/>
    </source>
</evidence>
<dbReference type="InterPro" id="IPR006076">
    <property type="entry name" value="FAD-dep_OxRdtase"/>
</dbReference>
<proteinExistence type="predicted"/>
<comment type="caution">
    <text evidence="7">The sequence shown here is derived from an EMBL/GenBank/DDBJ whole genome shotgun (WGS) entry which is preliminary data.</text>
</comment>
<evidence type="ECO:0000256" key="4">
    <source>
        <dbReference type="ARBA" id="ARBA00049872"/>
    </source>
</evidence>
<evidence type="ECO:0000256" key="2">
    <source>
        <dbReference type="ARBA" id="ARBA00022977"/>
    </source>
</evidence>
<feature type="domain" description="FAD dependent oxidoreductase" evidence="6">
    <location>
        <begin position="6"/>
        <end position="347"/>
    </location>
</feature>
<comment type="pathway">
    <text evidence="1">Cofactor biosynthesis; thiamine diphosphate biosynthesis.</text>
</comment>
<name>A0ABU9K838_9BACI</name>
<accession>A0ABU9K838</accession>
<dbReference type="EC" id="1.4.3.19" evidence="5"/>
<organism evidence="7 8">
    <name type="scientific">Rossellomorea oryzaecorticis</name>
    <dbReference type="NCBI Taxonomy" id="1396505"/>
    <lineage>
        <taxon>Bacteria</taxon>
        <taxon>Bacillati</taxon>
        <taxon>Bacillota</taxon>
        <taxon>Bacilli</taxon>
        <taxon>Bacillales</taxon>
        <taxon>Bacillaceae</taxon>
        <taxon>Rossellomorea</taxon>
    </lineage>
</organism>
<evidence type="ECO:0000313" key="7">
    <source>
        <dbReference type="EMBL" id="MEL3972249.1"/>
    </source>
</evidence>
<dbReference type="PROSITE" id="PS51257">
    <property type="entry name" value="PROKAR_LIPOPROTEIN"/>
    <property type="match status" value="1"/>
</dbReference>
<keyword evidence="2" id="KW-0784">Thiamine biosynthesis</keyword>
<comment type="catalytic activity">
    <reaction evidence="4">
        <text>glycine + O2 + H2O = glyoxylate + H2O2 + NH4(+)</text>
        <dbReference type="Rhea" id="RHEA:11532"/>
        <dbReference type="ChEBI" id="CHEBI:15377"/>
        <dbReference type="ChEBI" id="CHEBI:15379"/>
        <dbReference type="ChEBI" id="CHEBI:16240"/>
        <dbReference type="ChEBI" id="CHEBI:28938"/>
        <dbReference type="ChEBI" id="CHEBI:36655"/>
        <dbReference type="ChEBI" id="CHEBI:57305"/>
        <dbReference type="EC" id="1.4.3.19"/>
    </reaction>
</comment>
<evidence type="ECO:0000256" key="5">
    <source>
        <dbReference type="ARBA" id="ARBA00050018"/>
    </source>
</evidence>
<dbReference type="PANTHER" id="PTHR13847">
    <property type="entry name" value="SARCOSINE DEHYDROGENASE-RELATED"/>
    <property type="match status" value="1"/>
</dbReference>
<dbReference type="RefSeq" id="WP_341982334.1">
    <property type="nucleotide sequence ID" value="NZ_JBBYAF010000012.1"/>
</dbReference>
<dbReference type="GO" id="GO:0043799">
    <property type="term" value="F:glycine oxidase activity"/>
    <property type="evidence" value="ECO:0007669"/>
    <property type="project" value="UniProtKB-EC"/>
</dbReference>
<reference evidence="7 8" key="1">
    <citation type="submission" date="2024-04" db="EMBL/GenBank/DDBJ databases">
        <title>Bacillus oryzaecorticis sp. nov., a moderately halophilic bacterium isolated from rice husks.</title>
        <authorList>
            <person name="Zhu H.-S."/>
        </authorList>
    </citation>
    <scope>NUCLEOTIDE SEQUENCE [LARGE SCALE GENOMIC DNA]</scope>
    <source>
        <strain evidence="7 8">ZC255</strain>
    </source>
</reference>
<dbReference type="PANTHER" id="PTHR13847:SF289">
    <property type="entry name" value="GLYCINE OXIDASE"/>
    <property type="match status" value="1"/>
</dbReference>
<keyword evidence="8" id="KW-1185">Reference proteome</keyword>
<dbReference type="SUPFAM" id="SSF54373">
    <property type="entry name" value="FAD-linked reductases, C-terminal domain"/>
    <property type="match status" value="1"/>
</dbReference>
<dbReference type="EMBL" id="JBBYAF010000012">
    <property type="protein sequence ID" value="MEL3972249.1"/>
    <property type="molecule type" value="Genomic_DNA"/>
</dbReference>
<dbReference type="NCBIfam" id="TIGR02352">
    <property type="entry name" value="thiamin_ThiO"/>
    <property type="match status" value="1"/>
</dbReference>
<dbReference type="Pfam" id="PF01266">
    <property type="entry name" value="DAO"/>
    <property type="match status" value="1"/>
</dbReference>
<dbReference type="SUPFAM" id="SSF51905">
    <property type="entry name" value="FAD/NAD(P)-binding domain"/>
    <property type="match status" value="1"/>
</dbReference>
<dbReference type="InterPro" id="IPR012727">
    <property type="entry name" value="Gly_oxidase_ThiO"/>
</dbReference>
<dbReference type="InterPro" id="IPR036188">
    <property type="entry name" value="FAD/NAD-bd_sf"/>
</dbReference>
<evidence type="ECO:0000313" key="8">
    <source>
        <dbReference type="Proteomes" id="UP001389717"/>
    </source>
</evidence>
<protein>
    <recommendedName>
        <fullName evidence="5">glycine oxidase</fullName>
        <ecNumber evidence="5">1.4.3.19</ecNumber>
    </recommendedName>
</protein>
<dbReference type="Gene3D" id="3.50.50.60">
    <property type="entry name" value="FAD/NAD(P)-binding domain"/>
    <property type="match status" value="1"/>
</dbReference>
<keyword evidence="3 7" id="KW-0560">Oxidoreductase</keyword>
<dbReference type="Proteomes" id="UP001389717">
    <property type="component" value="Unassembled WGS sequence"/>
</dbReference>
<gene>
    <name evidence="7" type="primary">thiO</name>
    <name evidence="7" type="ORF">AAEO50_08165</name>
</gene>